<dbReference type="EMBL" id="JACXAE010000086">
    <property type="protein sequence ID" value="MBD2775847.1"/>
    <property type="molecule type" value="Genomic_DNA"/>
</dbReference>
<dbReference type="AlphaFoldDB" id="A0A8J7BYJ4"/>
<name>A0A8J7BYJ4_9CYAN</name>
<reference evidence="1" key="1">
    <citation type="submission" date="2020-09" db="EMBL/GenBank/DDBJ databases">
        <title>Iningainema tapete sp. nov. (Scytonemataceae, Cyanobacteria) from greenhouses in central Florida (USA) produces two types of nodularin with biosynthetic potential for microcystin-LR and anabaenopeptins.</title>
        <authorList>
            <person name="Berthold D.E."/>
            <person name="Lefler F.W."/>
            <person name="Huang I.-S."/>
            <person name="Abdulla H."/>
            <person name="Zimba P.V."/>
            <person name="Laughinghouse H.D. IV."/>
        </authorList>
    </citation>
    <scope>NUCLEOTIDE SEQUENCE</scope>
    <source>
        <strain evidence="1">BLCCT55</strain>
    </source>
</reference>
<comment type="caution">
    <text evidence="1">The sequence shown here is derived from an EMBL/GenBank/DDBJ whole genome shotgun (WGS) entry which is preliminary data.</text>
</comment>
<dbReference type="RefSeq" id="WP_190834821.1">
    <property type="nucleotide sequence ID" value="NZ_CAWPPI010000086.1"/>
</dbReference>
<keyword evidence="2" id="KW-1185">Reference proteome</keyword>
<evidence type="ECO:0000313" key="1">
    <source>
        <dbReference type="EMBL" id="MBD2775847.1"/>
    </source>
</evidence>
<proteinExistence type="predicted"/>
<protein>
    <submittedName>
        <fullName evidence="1">Uncharacterized protein</fullName>
    </submittedName>
</protein>
<gene>
    <name evidence="1" type="ORF">ICL16_28255</name>
</gene>
<sequence>MDKNFTHDYRRFIQQYDIFIQHYTEAAEKIDVINKTNWGGGRNTDKKALLHEQALEAHMDAINKYIQLVAIYRLLIQQWLEANEK</sequence>
<evidence type="ECO:0000313" key="2">
    <source>
        <dbReference type="Proteomes" id="UP000629098"/>
    </source>
</evidence>
<dbReference type="Proteomes" id="UP000629098">
    <property type="component" value="Unassembled WGS sequence"/>
</dbReference>
<organism evidence="1 2">
    <name type="scientific">Iningainema tapete BLCC-T55</name>
    <dbReference type="NCBI Taxonomy" id="2748662"/>
    <lineage>
        <taxon>Bacteria</taxon>
        <taxon>Bacillati</taxon>
        <taxon>Cyanobacteriota</taxon>
        <taxon>Cyanophyceae</taxon>
        <taxon>Nostocales</taxon>
        <taxon>Scytonemataceae</taxon>
        <taxon>Iningainema tapete</taxon>
    </lineage>
</organism>
<accession>A0A8J7BYJ4</accession>